<protein>
    <submittedName>
        <fullName evidence="2">Uncharacterized protein</fullName>
    </submittedName>
</protein>
<evidence type="ECO:0000256" key="1">
    <source>
        <dbReference type="SAM" id="MobiDB-lite"/>
    </source>
</evidence>
<feature type="region of interest" description="Disordered" evidence="1">
    <location>
        <begin position="66"/>
        <end position="103"/>
    </location>
</feature>
<organism evidence="2 3">
    <name type="scientific">Cymbomonas tetramitiformis</name>
    <dbReference type="NCBI Taxonomy" id="36881"/>
    <lineage>
        <taxon>Eukaryota</taxon>
        <taxon>Viridiplantae</taxon>
        <taxon>Chlorophyta</taxon>
        <taxon>Pyramimonadophyceae</taxon>
        <taxon>Pyramimonadales</taxon>
        <taxon>Pyramimonadaceae</taxon>
        <taxon>Cymbomonas</taxon>
    </lineage>
</organism>
<dbReference type="EMBL" id="LGRX02004363">
    <property type="protein sequence ID" value="KAK3280548.1"/>
    <property type="molecule type" value="Genomic_DNA"/>
</dbReference>
<keyword evidence="3" id="KW-1185">Reference proteome</keyword>
<dbReference type="AlphaFoldDB" id="A0AAE0LCU6"/>
<comment type="caution">
    <text evidence="2">The sequence shown here is derived from an EMBL/GenBank/DDBJ whole genome shotgun (WGS) entry which is preliminary data.</text>
</comment>
<name>A0AAE0LCU6_9CHLO</name>
<reference evidence="2 3" key="1">
    <citation type="journal article" date="2015" name="Genome Biol. Evol.">
        <title>Comparative Genomics of a Bacterivorous Green Alga Reveals Evolutionary Causalities and Consequences of Phago-Mixotrophic Mode of Nutrition.</title>
        <authorList>
            <person name="Burns J.A."/>
            <person name="Paasch A."/>
            <person name="Narechania A."/>
            <person name="Kim E."/>
        </authorList>
    </citation>
    <scope>NUCLEOTIDE SEQUENCE [LARGE SCALE GENOMIC DNA]</scope>
    <source>
        <strain evidence="2 3">PLY_AMNH</strain>
    </source>
</reference>
<dbReference type="Proteomes" id="UP001190700">
    <property type="component" value="Unassembled WGS sequence"/>
</dbReference>
<evidence type="ECO:0000313" key="3">
    <source>
        <dbReference type="Proteomes" id="UP001190700"/>
    </source>
</evidence>
<proteinExistence type="predicted"/>
<sequence length="123" mass="13215">MLASRKSGIFHLTFTGTSPSRLRAFSLFRTASDTRLSTAPPTSLRHFEITSAPTTRAKRKLLLDSDIDSSSRLVPSERDSPTPSTPPIPVPAAAQANDSDGIKQARSLFESNVDKVGAIYAKG</sequence>
<accession>A0AAE0LCU6</accession>
<gene>
    <name evidence="2" type="ORF">CYMTET_11619</name>
</gene>
<evidence type="ECO:0000313" key="2">
    <source>
        <dbReference type="EMBL" id="KAK3280548.1"/>
    </source>
</evidence>